<dbReference type="EMBL" id="AP023355">
    <property type="protein sequence ID" value="BCJ37565.1"/>
    <property type="molecule type" value="Genomic_DNA"/>
</dbReference>
<name>A0A7R7DTU3_9ACTN</name>
<proteinExistence type="predicted"/>
<dbReference type="InterPro" id="IPR004176">
    <property type="entry name" value="Clp_R_N"/>
</dbReference>
<dbReference type="AlphaFoldDB" id="A0A7R7DTU3"/>
<dbReference type="SUPFAM" id="SSF81923">
    <property type="entry name" value="Double Clp-N motif"/>
    <property type="match status" value="1"/>
</dbReference>
<gene>
    <name evidence="2" type="ORF">Athai_50680</name>
</gene>
<accession>A0A7R7DTU3</accession>
<dbReference type="Pfam" id="PF02861">
    <property type="entry name" value="Clp_N"/>
    <property type="match status" value="1"/>
</dbReference>
<dbReference type="KEGG" id="atl:Athai_50680"/>
<dbReference type="RefSeq" id="WP_203963755.1">
    <property type="nucleotide sequence ID" value="NZ_AP023355.1"/>
</dbReference>
<sequence length="159" mass="16242">MSDVDTTLTWLLDTGTEHARADGSGTLEAHHVLLALADDPTTAPLLAAAGLDHAALHRALDREFTTSLAAAGVGAGTTGLPRPAVRTGSIGLGASTKLAMERGFAAATRKRDVTAAHVLLGILTAEVGTVPRALALAGVDRAALAQQVRDVIEARRAGR</sequence>
<dbReference type="Proteomes" id="UP000611640">
    <property type="component" value="Chromosome"/>
</dbReference>
<keyword evidence="3" id="KW-1185">Reference proteome</keyword>
<dbReference type="Gene3D" id="1.10.1780.10">
    <property type="entry name" value="Clp, N-terminal domain"/>
    <property type="match status" value="1"/>
</dbReference>
<organism evidence="2 3">
    <name type="scientific">Actinocatenispora thailandica</name>
    <dbReference type="NCBI Taxonomy" id="227318"/>
    <lineage>
        <taxon>Bacteria</taxon>
        <taxon>Bacillati</taxon>
        <taxon>Actinomycetota</taxon>
        <taxon>Actinomycetes</taxon>
        <taxon>Micromonosporales</taxon>
        <taxon>Micromonosporaceae</taxon>
        <taxon>Actinocatenispora</taxon>
    </lineage>
</organism>
<dbReference type="InterPro" id="IPR036628">
    <property type="entry name" value="Clp_N_dom_sf"/>
</dbReference>
<evidence type="ECO:0000313" key="2">
    <source>
        <dbReference type="EMBL" id="BCJ37565.1"/>
    </source>
</evidence>
<evidence type="ECO:0000313" key="3">
    <source>
        <dbReference type="Proteomes" id="UP000611640"/>
    </source>
</evidence>
<protein>
    <recommendedName>
        <fullName evidence="1">Clp R domain-containing protein</fullName>
    </recommendedName>
</protein>
<reference evidence="2 3" key="1">
    <citation type="submission" date="2020-08" db="EMBL/GenBank/DDBJ databases">
        <title>Whole genome shotgun sequence of Actinocatenispora thailandica NBRC 105041.</title>
        <authorList>
            <person name="Komaki H."/>
            <person name="Tamura T."/>
        </authorList>
    </citation>
    <scope>NUCLEOTIDE SEQUENCE [LARGE SCALE GENOMIC DNA]</scope>
    <source>
        <strain evidence="2 3">NBRC 105041</strain>
    </source>
</reference>
<feature type="domain" description="Clp R" evidence="1">
    <location>
        <begin position="11"/>
        <end position="66"/>
    </location>
</feature>
<evidence type="ECO:0000259" key="1">
    <source>
        <dbReference type="Pfam" id="PF02861"/>
    </source>
</evidence>